<dbReference type="Pfam" id="PF02470">
    <property type="entry name" value="MlaD"/>
    <property type="match status" value="1"/>
</dbReference>
<sequence length="363" mass="38476">MSEQQMQFRVGLMAIVAFCLAAVMAVKFGDLASLLKERYPLAVHFDHAPGVFTGTPVSKNGIIIGEVAAVRFDQERGGVLVAVSIEPQYRLRSDAVPHLSRGLLGDSSIEFVPGTESSFHQPGARLEGVSPVDPMKLVTDLGGRLDRTLVGFDNAATQWAQVGDNVNGVLGDNRGELNAAIANASVALEETAKSMQALRQTADSAAKLVGDPNIQRDLSRTMAALPSLVEETRDTITATRSAVVRADATLANVEGFTRPLATKGTSVATRMDATLANFEQVSADLADLTTLLKKKDGSLGQLAADPSLYRNLDASAENLNLLLTNLGPVMRDLRVFSDKIARNPELIGVRGAIVGSDGQKAGQ</sequence>
<name>A0ABX1VAH5_9PLAN</name>
<evidence type="ECO:0000313" key="2">
    <source>
        <dbReference type="EMBL" id="NNJ24877.1"/>
    </source>
</evidence>
<dbReference type="PANTHER" id="PTHR33371">
    <property type="entry name" value="INTERMEMBRANE PHOSPHOLIPID TRANSPORT SYSTEM BINDING PROTEIN MLAD-RELATED"/>
    <property type="match status" value="1"/>
</dbReference>
<keyword evidence="3" id="KW-1185">Reference proteome</keyword>
<reference evidence="2 3" key="1">
    <citation type="journal article" date="2020" name="Syst. Appl. Microbiol.">
        <title>Alienimonas chondri sp. nov., a novel planctomycete isolated from the biofilm of the red alga Chondrus crispus.</title>
        <authorList>
            <person name="Vitorino I."/>
            <person name="Albuquerque L."/>
            <person name="Wiegand S."/>
            <person name="Kallscheuer N."/>
            <person name="da Costa M.S."/>
            <person name="Lobo-da-Cunha A."/>
            <person name="Jogler C."/>
            <person name="Lage O.M."/>
        </authorList>
    </citation>
    <scope>NUCLEOTIDE SEQUENCE [LARGE SCALE GENOMIC DNA]</scope>
    <source>
        <strain evidence="2 3">LzC2</strain>
    </source>
</reference>
<evidence type="ECO:0000313" key="3">
    <source>
        <dbReference type="Proteomes" id="UP000609651"/>
    </source>
</evidence>
<protein>
    <recommendedName>
        <fullName evidence="1">Mce/MlaD domain-containing protein</fullName>
    </recommendedName>
</protein>
<dbReference type="EMBL" id="WTPX01000019">
    <property type="protein sequence ID" value="NNJ24877.1"/>
    <property type="molecule type" value="Genomic_DNA"/>
</dbReference>
<gene>
    <name evidence="2" type="ORF">LzC2_09380</name>
</gene>
<accession>A0ABX1VAH5</accession>
<dbReference type="PANTHER" id="PTHR33371:SF4">
    <property type="entry name" value="INTERMEMBRANE PHOSPHOLIPID TRANSPORT SYSTEM BINDING PROTEIN MLAD"/>
    <property type="match status" value="1"/>
</dbReference>
<organism evidence="2 3">
    <name type="scientific">Alienimonas chondri</name>
    <dbReference type="NCBI Taxonomy" id="2681879"/>
    <lineage>
        <taxon>Bacteria</taxon>
        <taxon>Pseudomonadati</taxon>
        <taxon>Planctomycetota</taxon>
        <taxon>Planctomycetia</taxon>
        <taxon>Planctomycetales</taxon>
        <taxon>Planctomycetaceae</taxon>
        <taxon>Alienimonas</taxon>
    </lineage>
</organism>
<dbReference type="InterPro" id="IPR052336">
    <property type="entry name" value="MlaD_Phospholipid_Transporter"/>
</dbReference>
<feature type="domain" description="Mce/MlaD" evidence="1">
    <location>
        <begin position="39"/>
        <end position="114"/>
    </location>
</feature>
<dbReference type="Proteomes" id="UP000609651">
    <property type="component" value="Unassembled WGS sequence"/>
</dbReference>
<dbReference type="InterPro" id="IPR003399">
    <property type="entry name" value="Mce/MlaD"/>
</dbReference>
<comment type="caution">
    <text evidence="2">The sequence shown here is derived from an EMBL/GenBank/DDBJ whole genome shotgun (WGS) entry which is preliminary data.</text>
</comment>
<evidence type="ECO:0000259" key="1">
    <source>
        <dbReference type="Pfam" id="PF02470"/>
    </source>
</evidence>
<proteinExistence type="predicted"/>